<keyword evidence="15" id="KW-1185">Reference proteome</keyword>
<feature type="binding site" evidence="12">
    <location>
        <position position="239"/>
    </location>
    <ligand>
        <name>K(+)</name>
        <dbReference type="ChEBI" id="CHEBI:29103"/>
    </ligand>
</feature>
<evidence type="ECO:0000256" key="12">
    <source>
        <dbReference type="HAMAP-Rule" id="MF_01987"/>
    </source>
</evidence>
<keyword evidence="6 12" id="KW-0547">Nucleotide-binding</keyword>
<dbReference type="Pfam" id="PF00294">
    <property type="entry name" value="PfkB"/>
    <property type="match status" value="1"/>
</dbReference>
<feature type="binding site" evidence="12">
    <location>
        <position position="243"/>
    </location>
    <ligand>
        <name>substrate</name>
    </ligand>
</feature>
<feature type="binding site" evidence="12">
    <location>
        <position position="273"/>
    </location>
    <ligand>
        <name>K(+)</name>
        <dbReference type="ChEBI" id="CHEBI:29103"/>
    </ligand>
</feature>
<comment type="caution">
    <text evidence="14">The sequence shown here is derived from an EMBL/GenBank/DDBJ whole genome shotgun (WGS) entry which is preliminary data.</text>
</comment>
<comment type="catalytic activity">
    <reaction evidence="12">
        <text>D-ribose + ATP = D-ribose 5-phosphate + ADP + H(+)</text>
        <dbReference type="Rhea" id="RHEA:13697"/>
        <dbReference type="ChEBI" id="CHEBI:15378"/>
        <dbReference type="ChEBI" id="CHEBI:30616"/>
        <dbReference type="ChEBI" id="CHEBI:47013"/>
        <dbReference type="ChEBI" id="CHEBI:78346"/>
        <dbReference type="ChEBI" id="CHEBI:456216"/>
        <dbReference type="EC" id="2.7.1.15"/>
    </reaction>
</comment>
<feature type="binding site" evidence="12">
    <location>
        <begin position="211"/>
        <end position="216"/>
    </location>
    <ligand>
        <name>ATP</name>
        <dbReference type="ChEBI" id="CHEBI:30616"/>
    </ligand>
</feature>
<dbReference type="InterPro" id="IPR002139">
    <property type="entry name" value="Ribo/fructo_kinase"/>
</dbReference>
<reference evidence="14 15" key="1">
    <citation type="submission" date="2017-11" db="EMBL/GenBank/DDBJ databases">
        <title>Genomic Encyclopedia of Archaeal and Bacterial Type Strains, Phase II (KMG-II): From Individual Species to Whole Genera.</title>
        <authorList>
            <person name="Goeker M."/>
        </authorList>
    </citation>
    <scope>NUCLEOTIDE SEQUENCE [LARGE SCALE GENOMIC DNA]</scope>
    <source>
        <strain evidence="14 15">DSM 27393</strain>
    </source>
</reference>
<dbReference type="GO" id="GO:0004747">
    <property type="term" value="F:ribokinase activity"/>
    <property type="evidence" value="ECO:0007669"/>
    <property type="project" value="UniProtKB-UniRule"/>
</dbReference>
<evidence type="ECO:0000256" key="4">
    <source>
        <dbReference type="ARBA" id="ARBA00022679"/>
    </source>
</evidence>
<keyword evidence="4 12" id="KW-0808">Transferase</keyword>
<evidence type="ECO:0000256" key="2">
    <source>
        <dbReference type="ARBA" id="ARBA00012035"/>
    </source>
</evidence>
<dbReference type="GO" id="GO:0005829">
    <property type="term" value="C:cytosol"/>
    <property type="evidence" value="ECO:0007669"/>
    <property type="project" value="TreeGrafter"/>
</dbReference>
<dbReference type="HAMAP" id="MF_01987">
    <property type="entry name" value="Ribokinase"/>
    <property type="match status" value="1"/>
</dbReference>
<keyword evidence="11 12" id="KW-0119">Carbohydrate metabolism</keyword>
<keyword evidence="8 12" id="KW-0067">ATP-binding</keyword>
<comment type="pathway">
    <text evidence="12">Carbohydrate metabolism; D-ribose degradation; D-ribose 5-phosphate from beta-D-ribopyranose: step 2/2.</text>
</comment>
<dbReference type="GO" id="GO:0005524">
    <property type="term" value="F:ATP binding"/>
    <property type="evidence" value="ECO:0007669"/>
    <property type="project" value="UniProtKB-UniRule"/>
</dbReference>
<evidence type="ECO:0000256" key="10">
    <source>
        <dbReference type="ARBA" id="ARBA00022958"/>
    </source>
</evidence>
<comment type="caution">
    <text evidence="12">Lacks conserved residue(s) required for the propagation of feature annotation.</text>
</comment>
<evidence type="ECO:0000256" key="9">
    <source>
        <dbReference type="ARBA" id="ARBA00022842"/>
    </source>
</evidence>
<evidence type="ECO:0000256" key="6">
    <source>
        <dbReference type="ARBA" id="ARBA00022741"/>
    </source>
</evidence>
<keyword evidence="5 12" id="KW-0479">Metal-binding</keyword>
<feature type="domain" description="Carbohydrate kinase PfkB" evidence="13">
    <location>
        <begin position="4"/>
        <end position="280"/>
    </location>
</feature>
<keyword evidence="9 12" id="KW-0460">Magnesium</keyword>
<evidence type="ECO:0000256" key="1">
    <source>
        <dbReference type="ARBA" id="ARBA00005380"/>
    </source>
</evidence>
<feature type="binding site" evidence="12">
    <location>
        <position position="237"/>
    </location>
    <ligand>
        <name>K(+)</name>
        <dbReference type="ChEBI" id="CHEBI:29103"/>
    </ligand>
</feature>
<evidence type="ECO:0000259" key="13">
    <source>
        <dbReference type="Pfam" id="PF00294"/>
    </source>
</evidence>
<feature type="binding site" evidence="12">
    <location>
        <position position="181"/>
    </location>
    <ligand>
        <name>ATP</name>
        <dbReference type="ChEBI" id="CHEBI:30616"/>
    </ligand>
</feature>
<comment type="cofactor">
    <cofactor evidence="12">
        <name>Mg(2+)</name>
        <dbReference type="ChEBI" id="CHEBI:18420"/>
    </cofactor>
    <text evidence="12">Requires a divalent cation, most likely magnesium in vivo, as an electrophilic catalyst to aid phosphoryl group transfer. It is the chelate of the metal and the nucleotide that is the actual substrate.</text>
</comment>
<evidence type="ECO:0000256" key="5">
    <source>
        <dbReference type="ARBA" id="ARBA00022723"/>
    </source>
</evidence>
<dbReference type="PROSITE" id="PS00584">
    <property type="entry name" value="PFKB_KINASES_2"/>
    <property type="match status" value="1"/>
</dbReference>
<protein>
    <recommendedName>
        <fullName evidence="3 12">Ribokinase</fullName>
        <shortName evidence="12">RK</shortName>
        <ecNumber evidence="2 12">2.7.1.15</ecNumber>
    </recommendedName>
</protein>
<dbReference type="InterPro" id="IPR011611">
    <property type="entry name" value="PfkB_dom"/>
</dbReference>
<dbReference type="Gene3D" id="3.40.1190.20">
    <property type="match status" value="1"/>
</dbReference>
<dbReference type="InterPro" id="IPR002173">
    <property type="entry name" value="Carboh/pur_kinase_PfkB_CS"/>
</dbReference>
<feature type="binding site" evidence="12">
    <location>
        <begin position="12"/>
        <end position="14"/>
    </location>
    <ligand>
        <name>substrate</name>
    </ligand>
</feature>
<dbReference type="RefSeq" id="WP_100363919.1">
    <property type="nucleotide sequence ID" value="NZ_PGFF01000001.1"/>
</dbReference>
<dbReference type="EC" id="2.7.1.15" evidence="2 12"/>
<keyword evidence="7 12" id="KW-0418">Kinase</keyword>
<evidence type="ECO:0000256" key="11">
    <source>
        <dbReference type="ARBA" id="ARBA00023277"/>
    </source>
</evidence>
<keyword evidence="10 12" id="KW-0630">Potassium</keyword>
<dbReference type="Proteomes" id="UP000228758">
    <property type="component" value="Unassembled WGS sequence"/>
</dbReference>
<evidence type="ECO:0000256" key="8">
    <source>
        <dbReference type="ARBA" id="ARBA00022840"/>
    </source>
</evidence>
<feature type="binding site" evidence="12">
    <location>
        <position position="276"/>
    </location>
    <ligand>
        <name>K(+)</name>
        <dbReference type="ChEBI" id="CHEBI:29103"/>
    </ligand>
</feature>
<feature type="binding site" evidence="12">
    <location>
        <position position="140"/>
    </location>
    <ligand>
        <name>substrate</name>
    </ligand>
</feature>
<dbReference type="InterPro" id="IPR029056">
    <property type="entry name" value="Ribokinase-like"/>
</dbReference>
<dbReference type="GO" id="GO:0046872">
    <property type="term" value="F:metal ion binding"/>
    <property type="evidence" value="ECO:0007669"/>
    <property type="project" value="UniProtKB-KW"/>
</dbReference>
<comment type="similarity">
    <text evidence="12">Belongs to the carbohydrate kinase PfkB family. Ribokinase subfamily.</text>
</comment>
<comment type="subunit">
    <text evidence="12">Homodimer.</text>
</comment>
<accession>A0A2M9CIE0</accession>
<comment type="subcellular location">
    <subcellularLocation>
        <location evidence="12">Cytoplasm</location>
    </subcellularLocation>
</comment>
<dbReference type="GO" id="GO:0019303">
    <property type="term" value="P:D-ribose catabolic process"/>
    <property type="evidence" value="ECO:0007669"/>
    <property type="project" value="UniProtKB-UniRule"/>
</dbReference>
<dbReference type="SUPFAM" id="SSF53613">
    <property type="entry name" value="Ribokinase-like"/>
    <property type="match status" value="1"/>
</dbReference>
<proteinExistence type="inferred from homology"/>
<name>A0A2M9CIE0_9MICO</name>
<evidence type="ECO:0000313" key="15">
    <source>
        <dbReference type="Proteomes" id="UP000228758"/>
    </source>
</evidence>
<feature type="binding site" evidence="12">
    <location>
        <begin position="242"/>
        <end position="243"/>
    </location>
    <ligand>
        <name>ATP</name>
        <dbReference type="ChEBI" id="CHEBI:30616"/>
    </ligand>
</feature>
<sequence length="282" mass="27670">MSGRLVVLGSVNSDLTVRVARHPRPGETLLGGDLSTGLGGKGANQAAAAARAGVAPLFLGAVGTDAVGDTLRSGLAGAGVDVSALLTIDGPSGVALITVADDGENTIVVAAGANDRVDAATVRDTVSALDAGDVVLAQLEVPLDVVGTASASTSARFVLNLSPAREVPAELLAACDPLIVNETEAALIAGDGSPEELVERLLPRVRSVVLTLGGDGALVADGDGVRHHRAPRVEVVDTTGAGDAFAGALAAALARGVALNEAAAAGVAAGAEAVQWVGAQPR</sequence>
<comment type="activity regulation">
    <text evidence="12">Activated by a monovalent cation that binds near, but not in, the active site. The most likely occupant of the site in vivo is potassium. Ion binding induces a conformational change that may alter substrate affinity.</text>
</comment>
<dbReference type="AlphaFoldDB" id="A0A2M9CIE0"/>
<dbReference type="PRINTS" id="PR00990">
    <property type="entry name" value="RIBOKINASE"/>
</dbReference>
<evidence type="ECO:0000313" key="14">
    <source>
        <dbReference type="EMBL" id="PJJ71640.1"/>
    </source>
</evidence>
<comment type="function">
    <text evidence="12">Catalyzes the phosphorylation of ribose at O-5 in a reaction requiring ATP and magnesium. The resulting D-ribose-5-phosphate can then be used either for sythesis of nucleotides, histidine, and tryptophan, or as a component of the pentose phosphate pathway.</text>
</comment>
<dbReference type="OrthoDB" id="9775849at2"/>
<feature type="active site" description="Proton acceptor" evidence="12">
    <location>
        <position position="243"/>
    </location>
</feature>
<dbReference type="PANTHER" id="PTHR10584">
    <property type="entry name" value="SUGAR KINASE"/>
    <property type="match status" value="1"/>
</dbReference>
<dbReference type="UniPathway" id="UPA00916">
    <property type="reaction ID" value="UER00889"/>
</dbReference>
<dbReference type="PANTHER" id="PTHR10584:SF166">
    <property type="entry name" value="RIBOKINASE"/>
    <property type="match status" value="1"/>
</dbReference>
<feature type="binding site" evidence="12">
    <location>
        <begin position="40"/>
        <end position="44"/>
    </location>
    <ligand>
        <name>substrate</name>
    </ligand>
</feature>
<keyword evidence="12" id="KW-0963">Cytoplasm</keyword>
<gene>
    <name evidence="12" type="primary">rbsK</name>
    <name evidence="14" type="ORF">CLV46_1191</name>
</gene>
<evidence type="ECO:0000256" key="3">
    <source>
        <dbReference type="ARBA" id="ARBA00016943"/>
    </source>
</evidence>
<dbReference type="InterPro" id="IPR011877">
    <property type="entry name" value="Ribokinase"/>
</dbReference>
<organism evidence="14 15">
    <name type="scientific">Diaminobutyricimonas aerilata</name>
    <dbReference type="NCBI Taxonomy" id="1162967"/>
    <lineage>
        <taxon>Bacteria</taxon>
        <taxon>Bacillati</taxon>
        <taxon>Actinomycetota</taxon>
        <taxon>Actinomycetes</taxon>
        <taxon>Micrococcales</taxon>
        <taxon>Microbacteriaceae</taxon>
        <taxon>Diaminobutyricimonas</taxon>
    </lineage>
</organism>
<comment type="similarity">
    <text evidence="1">Belongs to the carbohydrate kinase pfkB family.</text>
</comment>
<evidence type="ECO:0000256" key="7">
    <source>
        <dbReference type="ARBA" id="ARBA00022777"/>
    </source>
</evidence>
<feature type="binding site" evidence="12">
    <location>
        <position position="278"/>
    </location>
    <ligand>
        <name>K(+)</name>
        <dbReference type="ChEBI" id="CHEBI:29103"/>
    </ligand>
</feature>
<dbReference type="EMBL" id="PGFF01000001">
    <property type="protein sequence ID" value="PJJ71640.1"/>
    <property type="molecule type" value="Genomic_DNA"/>
</dbReference>